<accession>A0A1S5R425</accession>
<evidence type="ECO:0000313" key="2">
    <source>
        <dbReference type="Proteomes" id="UP000225821"/>
    </source>
</evidence>
<dbReference type="EMBL" id="KU873925">
    <property type="protein sequence ID" value="AND75159.1"/>
    <property type="molecule type" value="Genomic_DNA"/>
</dbReference>
<proteinExistence type="predicted"/>
<gene>
    <name evidence="1" type="ORF">pf16_236</name>
</gene>
<name>A0A1S5R425_9CAUD</name>
<protein>
    <submittedName>
        <fullName evidence="1">Uncharacterized protein</fullName>
    </submittedName>
</protein>
<dbReference type="Proteomes" id="UP000225821">
    <property type="component" value="Segment"/>
</dbReference>
<sequence length="82" mass="9478">MTAPINKPVSEAVKDRFRAYYAANPSWGWLHIVLEDQNIHDGHVIHCQNRAAQHGDQEAYELADELLKMSKSQRIKLSREIH</sequence>
<evidence type="ECO:0000313" key="1">
    <source>
        <dbReference type="EMBL" id="AND75159.1"/>
    </source>
</evidence>
<organism evidence="1 2">
    <name type="scientific">Pseudomonas phage pf16</name>
    <dbReference type="NCBI Taxonomy" id="1815630"/>
    <lineage>
        <taxon>Viruses</taxon>
        <taxon>Duplodnaviria</taxon>
        <taxon>Heunggongvirae</taxon>
        <taxon>Uroviricota</taxon>
        <taxon>Caudoviricetes</taxon>
        <taxon>Chakrabartyvirus</taxon>
        <taxon>Chakrabartyvirus pf16</taxon>
    </lineage>
</organism>
<keyword evidence="2" id="KW-1185">Reference proteome</keyword>
<reference evidence="1 2" key="1">
    <citation type="submission" date="2016-03" db="EMBL/GenBank/DDBJ databases">
        <title>Characterisation of pf16 and phiPMW: Two novel phages infecting Pseudomonas putida PpG1.</title>
        <authorList>
            <person name="Magill D.J."/>
            <person name="Krylov V.N."/>
            <person name="Shaburova O.V."/>
            <person name="Allen C.C.R."/>
            <person name="McGrath J.W."/>
            <person name="Quinn J.P."/>
            <person name="Kulakov L.A."/>
        </authorList>
    </citation>
    <scope>NUCLEOTIDE SEQUENCE [LARGE SCALE GENOMIC DNA]</scope>
</reference>